<evidence type="ECO:0000313" key="2">
    <source>
        <dbReference type="EMBL" id="MBF6228341.1"/>
    </source>
</evidence>
<protein>
    <submittedName>
        <fullName evidence="2">DUF3089 domain-containing protein</fullName>
    </submittedName>
</protein>
<name>A0ABS0CEK7_9NOCA</name>
<dbReference type="RefSeq" id="WP_195035250.1">
    <property type="nucleotide sequence ID" value="NZ_JADLRE010000021.1"/>
</dbReference>
<accession>A0ABS0CEK7</accession>
<feature type="signal peptide" evidence="1">
    <location>
        <begin position="1"/>
        <end position="29"/>
    </location>
</feature>
<organism evidence="2 3">
    <name type="scientific">Nocardia abscessus</name>
    <dbReference type="NCBI Taxonomy" id="120957"/>
    <lineage>
        <taxon>Bacteria</taxon>
        <taxon>Bacillati</taxon>
        <taxon>Actinomycetota</taxon>
        <taxon>Actinomycetes</taxon>
        <taxon>Mycobacteriales</taxon>
        <taxon>Nocardiaceae</taxon>
        <taxon>Nocardia</taxon>
    </lineage>
</organism>
<gene>
    <name evidence="2" type="ORF">IU470_24930</name>
</gene>
<dbReference type="Gene3D" id="3.40.50.1820">
    <property type="entry name" value="alpha/beta hydrolase"/>
    <property type="match status" value="1"/>
</dbReference>
<dbReference type="Pfam" id="PF11288">
    <property type="entry name" value="DUF3089"/>
    <property type="match status" value="1"/>
</dbReference>
<comment type="caution">
    <text evidence="2">The sequence shown here is derived from an EMBL/GenBank/DDBJ whole genome shotgun (WGS) entry which is preliminary data.</text>
</comment>
<proteinExistence type="predicted"/>
<keyword evidence="1" id="KW-0732">Signal</keyword>
<dbReference type="Proteomes" id="UP000807309">
    <property type="component" value="Unassembled WGS sequence"/>
</dbReference>
<feature type="chain" id="PRO_5046505376" evidence="1">
    <location>
        <begin position="30"/>
        <end position="392"/>
    </location>
</feature>
<dbReference type="InterPro" id="IPR021440">
    <property type="entry name" value="DUF3089"/>
</dbReference>
<evidence type="ECO:0000313" key="3">
    <source>
        <dbReference type="Proteomes" id="UP000807309"/>
    </source>
</evidence>
<keyword evidence="3" id="KW-1185">Reference proteome</keyword>
<dbReference type="InterPro" id="IPR029058">
    <property type="entry name" value="AB_hydrolase_fold"/>
</dbReference>
<dbReference type="EMBL" id="JADLRE010000021">
    <property type="protein sequence ID" value="MBF6228341.1"/>
    <property type="molecule type" value="Genomic_DNA"/>
</dbReference>
<dbReference type="SUPFAM" id="SSF53474">
    <property type="entry name" value="alpha/beta-Hydrolases"/>
    <property type="match status" value="1"/>
</dbReference>
<reference evidence="2 3" key="1">
    <citation type="submission" date="2020-10" db="EMBL/GenBank/DDBJ databases">
        <title>Identification of Nocardia species via Next-generation sequencing and recognition of intraspecies genetic diversity.</title>
        <authorList>
            <person name="Li P."/>
            <person name="Li P."/>
            <person name="Lu B."/>
        </authorList>
    </citation>
    <scope>NUCLEOTIDE SEQUENCE [LARGE SCALE GENOMIC DNA]</scope>
    <source>
        <strain evidence="2 3">N-11</strain>
    </source>
</reference>
<sequence length="392" mass="42569">MRDSRWRRAVAAVVCGVGLCAGSSVSAGADPVGDTGVVWLCRPDQANDPCRGNSATTVRQAGLPDVREQPAPAADSEVDCFYVYPTVSLEPTPNSDTAVTPEVRAVAEQQAARFSQVCQVFAPVYRQRTLTALAAERAYSPEQRAEMARIAYEDVLRAWRQFVAERESGRPVVLIGHSQGARMLRQLIREEIEPQQAVRDRILSAILLGGNVVVPKHADVGGDFRYLPLCRSERQTRCVLAWQTFGATPPADSRFGRNPMTPEPLPRPYGPDYEIACTNPTSLTDNEPRIAATVLRTSPVPSPLGVEVALRRGPSAVVAPTPWLVPAEKYRLQCVRGGDTTALLATPEPGSPELYPVPDANWGLHLTDVEIALGDLVRIVASQRGADRAAHR</sequence>
<evidence type="ECO:0000256" key="1">
    <source>
        <dbReference type="SAM" id="SignalP"/>
    </source>
</evidence>